<dbReference type="InterPro" id="IPR053147">
    <property type="entry name" value="Hsp_HslJ-like"/>
</dbReference>
<dbReference type="RefSeq" id="WP_192009606.1">
    <property type="nucleotide sequence ID" value="NZ_JACYTQ010000002.1"/>
</dbReference>
<reference evidence="2 3" key="1">
    <citation type="submission" date="2020-09" db="EMBL/GenBank/DDBJ databases">
        <title>Echinicola sp. CAU 1574 isolated from sand of Sido Beach.</title>
        <authorList>
            <person name="Kim W."/>
        </authorList>
    </citation>
    <scope>NUCLEOTIDE SEQUENCE [LARGE SCALE GENOMIC DNA]</scope>
    <source>
        <strain evidence="2 3">CAU 1574</strain>
    </source>
</reference>
<evidence type="ECO:0000259" key="1">
    <source>
        <dbReference type="Pfam" id="PF03724"/>
    </source>
</evidence>
<dbReference type="EMBL" id="JACYTQ010000002">
    <property type="protein sequence ID" value="MBD8488754.1"/>
    <property type="molecule type" value="Genomic_DNA"/>
</dbReference>
<organism evidence="2 3">
    <name type="scientific">Echinicola arenosa</name>
    <dbReference type="NCBI Taxonomy" id="2774144"/>
    <lineage>
        <taxon>Bacteria</taxon>
        <taxon>Pseudomonadati</taxon>
        <taxon>Bacteroidota</taxon>
        <taxon>Cytophagia</taxon>
        <taxon>Cytophagales</taxon>
        <taxon>Cyclobacteriaceae</taxon>
        <taxon>Echinicola</taxon>
    </lineage>
</organism>
<dbReference type="PANTHER" id="PTHR35535:SF1">
    <property type="entry name" value="HEAT SHOCK PROTEIN HSLJ"/>
    <property type="match status" value="1"/>
</dbReference>
<proteinExistence type="predicted"/>
<dbReference type="InterPro" id="IPR005184">
    <property type="entry name" value="DUF306_Meta_HslJ"/>
</dbReference>
<dbReference type="Pfam" id="PF04170">
    <property type="entry name" value="NlpE"/>
    <property type="match status" value="1"/>
</dbReference>
<sequence>MKNLLYLCLFGLIVLASCVSEKKEVPIGTYYGVLPCADCPGISYELTLENDSSYIEKMIYQDRSSEVSQHKGNFVMDADGMITLSDKHSSDGTRQFKVNEEGILMLDKSGNPIEGSTAALYQLRSSKPENFNMKLKEKSFVGFKASGNEPFWSVEMDFHKNITFKPMEGEPITVPLTKPVRPQDVNAVTYRAETEKGSLQVTIFKEPCQDTMSGKEFGHRVTVRVKVGDEQEYKEYSGCGDYQGDYRLNDIWVLESINGEVFMKEGKSPNLEFNLMENRFYGFGGCNRINGNITLENQKVTFGKVVSTQMACPNLEKEGVFLKKLNDQTYDFIISEGRLTLSNEEDELVFKKID</sequence>
<evidence type="ECO:0000313" key="3">
    <source>
        <dbReference type="Proteomes" id="UP000647133"/>
    </source>
</evidence>
<protein>
    <submittedName>
        <fullName evidence="2">Copper resistance protein NlpE N-terminal domain-containing protein</fullName>
    </submittedName>
</protein>
<dbReference type="InterPro" id="IPR038670">
    <property type="entry name" value="HslJ-like_sf"/>
</dbReference>
<accession>A0ABR9AJP3</accession>
<keyword evidence="3" id="KW-1185">Reference proteome</keyword>
<evidence type="ECO:0000313" key="2">
    <source>
        <dbReference type="EMBL" id="MBD8488754.1"/>
    </source>
</evidence>
<dbReference type="Pfam" id="PF03724">
    <property type="entry name" value="META"/>
    <property type="match status" value="1"/>
</dbReference>
<dbReference type="InterPro" id="IPR007298">
    <property type="entry name" value="Cu-R_lipoprotein_NlpE"/>
</dbReference>
<dbReference type="PROSITE" id="PS51257">
    <property type="entry name" value="PROKAR_LIPOPROTEIN"/>
    <property type="match status" value="1"/>
</dbReference>
<feature type="domain" description="DUF306" evidence="1">
    <location>
        <begin position="250"/>
        <end position="347"/>
    </location>
</feature>
<dbReference type="PANTHER" id="PTHR35535">
    <property type="entry name" value="HEAT SHOCK PROTEIN HSLJ"/>
    <property type="match status" value="1"/>
</dbReference>
<dbReference type="Proteomes" id="UP000647133">
    <property type="component" value="Unassembled WGS sequence"/>
</dbReference>
<dbReference type="Gene3D" id="2.40.128.270">
    <property type="match status" value="1"/>
</dbReference>
<name>A0ABR9AJP3_9BACT</name>
<gene>
    <name evidence="2" type="ORF">IFO69_08360</name>
</gene>
<comment type="caution">
    <text evidence="2">The sequence shown here is derived from an EMBL/GenBank/DDBJ whole genome shotgun (WGS) entry which is preliminary data.</text>
</comment>
<dbReference type="Gene3D" id="2.40.128.640">
    <property type="match status" value="1"/>
</dbReference>